<proteinExistence type="predicted"/>
<evidence type="ECO:0000313" key="2">
    <source>
        <dbReference type="Proteomes" id="UP000037393"/>
    </source>
</evidence>
<dbReference type="RefSeq" id="WP_049855981.1">
    <property type="nucleotide sequence ID" value="NZ_JNGI01000016.1"/>
</dbReference>
<comment type="caution">
    <text evidence="1">The sequence shown here is derived from an EMBL/GenBank/DDBJ whole genome shotgun (WGS) entry which is preliminary data.</text>
</comment>
<dbReference type="Gene3D" id="3.90.1480.10">
    <property type="entry name" value="Alpha-2,3-sialyltransferase"/>
    <property type="match status" value="1"/>
</dbReference>
<keyword evidence="2" id="KW-1185">Reference proteome</keyword>
<dbReference type="AlphaFoldDB" id="A0A0L0H2D4"/>
<dbReference type="Proteomes" id="UP000037393">
    <property type="component" value="Unassembled WGS sequence"/>
</dbReference>
<evidence type="ECO:0000313" key="1">
    <source>
        <dbReference type="EMBL" id="KNC95139.1"/>
    </source>
</evidence>
<dbReference type="OrthoDB" id="9177936at2"/>
<sequence>MGTLTKQLYRYSHKRNMRHNENLWPFVKIQRDSEGEITTFTYRKEPINIVRLSSLAQKYTGDVFLTATGPSINTLNFSKLPKTIIKSGVNGAWHLNEIIKFNLYFVVDMTFIDHHTSVMQGICNDRDVTLFTTVMGVVKLIEEFGSSNILCQIAILEDICYQTYQPAVKKESIYNTFKNNVDIVFSSEQNHIAYSKDIRRGVFDAGTVVYWALQTLGYLGFKKIYIAGLDMNNFNNPRFYEDKASKRPSFLENKVKDTVMPALQLASDVLSERGVAVINLSSQSAVPESIFPKQDFNDVFS</sequence>
<reference evidence="1 2" key="1">
    <citation type="journal article" date="2015" name="Appl. Environ. Microbiol.">
        <title>The Enterobacterium Trabulsiella odontotermitis Presents Novel Adaptations Related to Its Association with Fungus-Growing Termites.</title>
        <authorList>
            <person name="Sapountzis P."/>
            <person name="Gruntjes T."/>
            <person name="Otani S."/>
            <person name="Estevez J."/>
            <person name="da Costa R.R."/>
            <person name="Plunkett G.3rd."/>
            <person name="Perna N.T."/>
            <person name="Poulsen M."/>
        </authorList>
    </citation>
    <scope>NUCLEOTIDE SEQUENCE [LARGE SCALE GENOMIC DNA]</scope>
    <source>
        <strain evidence="1 2">12</strain>
    </source>
</reference>
<protein>
    <submittedName>
        <fullName evidence="1">Sugar glycosyltransferase</fullName>
    </submittedName>
</protein>
<keyword evidence="1" id="KW-0808">Transferase</keyword>
<dbReference type="GO" id="GO:0016740">
    <property type="term" value="F:transferase activity"/>
    <property type="evidence" value="ECO:0007669"/>
    <property type="project" value="UniProtKB-KW"/>
</dbReference>
<dbReference type="EMBL" id="JNGI01000016">
    <property type="protein sequence ID" value="KNC95139.1"/>
    <property type="molecule type" value="Genomic_DNA"/>
</dbReference>
<accession>A0A0L0H2D4</accession>
<organism evidence="1 2">
    <name type="scientific">Trabulsiella odontotermitis</name>
    <dbReference type="NCBI Taxonomy" id="379893"/>
    <lineage>
        <taxon>Bacteria</taxon>
        <taxon>Pseudomonadati</taxon>
        <taxon>Pseudomonadota</taxon>
        <taxon>Gammaproteobacteria</taxon>
        <taxon>Enterobacterales</taxon>
        <taxon>Enterobacteriaceae</taxon>
        <taxon>Trabulsiella</taxon>
    </lineage>
</organism>
<name>A0A0L0H2D4_9ENTR</name>
<dbReference type="PATRIC" id="fig|379893.4.peg.1379"/>
<gene>
    <name evidence="1" type="ORF">GM31_06745</name>
</gene>